<sequence length="83" mass="9485">MQGERDAKDSQGEGYEESLKGILAQLQADLQFDEINFVCGRLSDFGMDNKKCPHWTMIRDIQQSFAESYPLGAWINTMTSMME</sequence>
<dbReference type="RefSeq" id="WP_200467226.1">
    <property type="nucleotide sequence ID" value="NZ_JAENRR010000122.1"/>
</dbReference>
<evidence type="ECO:0000313" key="3">
    <source>
        <dbReference type="EMBL" id="MBK3520009.1"/>
    </source>
</evidence>
<dbReference type="Pfam" id="PF03629">
    <property type="entry name" value="SASA"/>
    <property type="match status" value="1"/>
</dbReference>
<reference evidence="3 4" key="1">
    <citation type="submission" date="2021-01" db="EMBL/GenBank/DDBJ databases">
        <title>Carboxyliciviraga sp.nov., isolated from coastal sediments.</title>
        <authorList>
            <person name="Lu D."/>
            <person name="Zhang T."/>
        </authorList>
    </citation>
    <scope>NUCLEOTIDE SEQUENCE [LARGE SCALE GENOMIC DNA]</scope>
    <source>
        <strain evidence="3 4">N1Y132</strain>
    </source>
</reference>
<gene>
    <name evidence="3" type="ORF">JIV24_21940</name>
</gene>
<name>A0ABS1HS38_9BACT</name>
<dbReference type="InterPro" id="IPR036514">
    <property type="entry name" value="SGNH_hydro_sf"/>
</dbReference>
<evidence type="ECO:0000256" key="1">
    <source>
        <dbReference type="ARBA" id="ARBA00022801"/>
    </source>
</evidence>
<accession>A0ABS1HS38</accession>
<feature type="domain" description="Sialate O-acetylesterase" evidence="2">
    <location>
        <begin position="1"/>
        <end position="65"/>
    </location>
</feature>
<organism evidence="3 4">
    <name type="scientific">Carboxylicivirga marina</name>
    <dbReference type="NCBI Taxonomy" id="2800988"/>
    <lineage>
        <taxon>Bacteria</taxon>
        <taxon>Pseudomonadati</taxon>
        <taxon>Bacteroidota</taxon>
        <taxon>Bacteroidia</taxon>
        <taxon>Marinilabiliales</taxon>
        <taxon>Marinilabiliaceae</taxon>
        <taxon>Carboxylicivirga</taxon>
    </lineage>
</organism>
<dbReference type="EMBL" id="JAENRR010000122">
    <property type="protein sequence ID" value="MBK3520009.1"/>
    <property type="molecule type" value="Genomic_DNA"/>
</dbReference>
<proteinExistence type="predicted"/>
<dbReference type="InterPro" id="IPR005181">
    <property type="entry name" value="SASA"/>
</dbReference>
<protein>
    <recommendedName>
        <fullName evidence="2">Sialate O-acetylesterase domain-containing protein</fullName>
    </recommendedName>
</protein>
<dbReference type="SUPFAM" id="SSF52266">
    <property type="entry name" value="SGNH hydrolase"/>
    <property type="match status" value="1"/>
</dbReference>
<keyword evidence="4" id="KW-1185">Reference proteome</keyword>
<comment type="caution">
    <text evidence="3">The sequence shown here is derived from an EMBL/GenBank/DDBJ whole genome shotgun (WGS) entry which is preliminary data.</text>
</comment>
<dbReference type="Gene3D" id="3.40.50.1110">
    <property type="entry name" value="SGNH hydrolase"/>
    <property type="match status" value="1"/>
</dbReference>
<evidence type="ECO:0000259" key="2">
    <source>
        <dbReference type="Pfam" id="PF03629"/>
    </source>
</evidence>
<dbReference type="Proteomes" id="UP000605676">
    <property type="component" value="Unassembled WGS sequence"/>
</dbReference>
<evidence type="ECO:0000313" key="4">
    <source>
        <dbReference type="Proteomes" id="UP000605676"/>
    </source>
</evidence>
<keyword evidence="1" id="KW-0378">Hydrolase</keyword>